<feature type="domain" description="CHAT" evidence="2">
    <location>
        <begin position="1075"/>
        <end position="1354"/>
    </location>
</feature>
<accession>A0A4V1XA34</accession>
<comment type="caution">
    <text evidence="3">The sequence shown here is derived from an EMBL/GenBank/DDBJ whole genome shotgun (WGS) entry which is preliminary data.</text>
</comment>
<keyword evidence="4" id="KW-1185">Reference proteome</keyword>
<sequence>MMEIESFEIPIIPKGNNDASRRTRLGPGEKFQPLLMSQGNHGEAVKSRARIVKIVSGTYTPNGDAATLLVFEFQFQTPRANRRFTNAEIIVQFEDEENRKSGPRNHKLDPIVSKIVPCGDFALNKATETSSTTHSFKAEAEWGWEGLVGGTLGYSWELKKDITEEHYAFLSGTPSNQRKGGCGEDNAAVWWLEEDQETNQGIPRLIRTAVLLRRPYARPFCVSLSVKTEVDMRTDMLTFWGIGRKEMIDPVTVDPGFRLNSDDGDDAVALGEMGKLDLVESTMKSLEEAIRDTQKAVSTMSLGDPTRGELFYNLGIMLRDRLNISQATEDWHRATQSFQDAVEATPSDHPDRLKRLSDLGMHRVETFRRTKGGRALNEAISTLQEVVETISPDDSNRAAMFDNLGLMLAERGRVTKEPSDLVRTILSFRQAVRATPTNDPERRSRLIRLGIHCEIVHRFSKNPLHLEEAISNCHAALDIMPSDDPVRVELIDELRKMLIEKYNATKADEDLDMIIQTYRSAIKARQSGDPDRSEFLSVLGIWLSQRFQRRGAIEDVEEAIRSSREAVDTTSPDDPARPGRLSNLGLRLSQRYSSTGQTEDSDEAVRVIQEAIATGPDKGGLYTNLGIMLRYRYHITQALDDIDQAIFNCRKAIDCVMLGDRYNRTESLGDLEEAIRKSQEAVKESSSKEILAICLNNLGIRLGEKYDRTGDLEDLEAAISNYRKAIQLTPSGHIDYAMWHNNLGKRLSEKYNETHAPDDLDEAIHSTQVATNRIPASSPDKAGILNNLGGMMLSKYDRVGLSEYLEGAMKSFTTAARMEHGLPMERIKASRSLGTLLIDASRWPEAIEMFASAFGVLQTLNPQSLPRADQQWVLSELYGLASNAASCALQGDRPASEALEFLEAGRSIIAGFTIDSQNDVADLRAKDVALCQEYEKYRKEISYCRSGPGLNTNEESQLRMVALKQSLKNLADVEAKIRRIPGFERFQRPLNQEDMMQLARYGPIVTFNVTSIRSDAIVVTSGRIWGIRLPCLTQDTLDEKVEFFSAAGTMARRNAVLRPKKQSADTQKGQMERNLLWLWEAAVCPVLSELGGQQFQRIWWVAAGSIGRLPFHAAGDHSEGSLDNTISRVTSSYTSTLKALRYARGKPKAEVSEIRMLLVDVPETPGHDKLETQHEVAVIKEVCENVTHLTHPGKNRTLENLRGCNFVHFACHGKSNSQDPSKAGLVLVEAGKPALLTIRELDGVTLGGAEIAYLSACSTAELPGGKLVDEAINLSNSFQLIGFRHVIGTMWGADDYAAGEVAKLFYEALLSRKPGEHHEEFRVAHALHGALLEIRGRPNMREDVIQWGPFIHVGV</sequence>
<proteinExistence type="predicted"/>
<dbReference type="EMBL" id="QJNU01000378">
    <property type="protein sequence ID" value="RYP00781.1"/>
    <property type="molecule type" value="Genomic_DNA"/>
</dbReference>
<dbReference type="STRING" id="155417.A0A4V1XA34"/>
<dbReference type="PANTHER" id="PTHR19959">
    <property type="entry name" value="KINESIN LIGHT CHAIN"/>
    <property type="match status" value="1"/>
</dbReference>
<dbReference type="Gene3D" id="1.25.40.10">
    <property type="entry name" value="Tetratricopeptide repeat domain"/>
    <property type="match status" value="3"/>
</dbReference>
<dbReference type="InterPro" id="IPR024983">
    <property type="entry name" value="CHAT_dom"/>
</dbReference>
<dbReference type="Pfam" id="PF12770">
    <property type="entry name" value="CHAT"/>
    <property type="match status" value="1"/>
</dbReference>
<evidence type="ECO:0000313" key="3">
    <source>
        <dbReference type="EMBL" id="RYP00781.1"/>
    </source>
</evidence>
<feature type="region of interest" description="Disordered" evidence="1">
    <location>
        <begin position="563"/>
        <end position="582"/>
    </location>
</feature>
<gene>
    <name evidence="3" type="ORF">DL764_006415</name>
</gene>
<evidence type="ECO:0000256" key="1">
    <source>
        <dbReference type="SAM" id="MobiDB-lite"/>
    </source>
</evidence>
<reference evidence="3 4" key="1">
    <citation type="submission" date="2018-06" db="EMBL/GenBank/DDBJ databases">
        <title>Complete Genomes of Monosporascus.</title>
        <authorList>
            <person name="Robinson A.J."/>
            <person name="Natvig D.O."/>
        </authorList>
    </citation>
    <scope>NUCLEOTIDE SEQUENCE [LARGE SCALE GENOMIC DNA]</scope>
    <source>
        <strain evidence="3 4">CBS 110550</strain>
    </source>
</reference>
<protein>
    <recommendedName>
        <fullName evidence="2">CHAT domain-containing protein</fullName>
    </recommendedName>
</protein>
<dbReference type="InterPro" id="IPR011990">
    <property type="entry name" value="TPR-like_helical_dom_sf"/>
</dbReference>
<organism evidence="3 4">
    <name type="scientific">Monosporascus ibericus</name>
    <dbReference type="NCBI Taxonomy" id="155417"/>
    <lineage>
        <taxon>Eukaryota</taxon>
        <taxon>Fungi</taxon>
        <taxon>Dikarya</taxon>
        <taxon>Ascomycota</taxon>
        <taxon>Pezizomycotina</taxon>
        <taxon>Sordariomycetes</taxon>
        <taxon>Xylariomycetidae</taxon>
        <taxon>Xylariales</taxon>
        <taxon>Xylariales incertae sedis</taxon>
        <taxon>Monosporascus</taxon>
    </lineage>
</organism>
<dbReference type="PANTHER" id="PTHR19959:SF119">
    <property type="entry name" value="FUNGAL LIPASE-LIKE DOMAIN-CONTAINING PROTEIN"/>
    <property type="match status" value="1"/>
</dbReference>
<evidence type="ECO:0000313" key="4">
    <source>
        <dbReference type="Proteomes" id="UP000293360"/>
    </source>
</evidence>
<dbReference type="OrthoDB" id="9991317at2759"/>
<dbReference type="Proteomes" id="UP000293360">
    <property type="component" value="Unassembled WGS sequence"/>
</dbReference>
<name>A0A4V1XA34_9PEZI</name>
<dbReference type="SUPFAM" id="SSF48452">
    <property type="entry name" value="TPR-like"/>
    <property type="match status" value="2"/>
</dbReference>
<evidence type="ECO:0000259" key="2">
    <source>
        <dbReference type="Pfam" id="PF12770"/>
    </source>
</evidence>